<keyword evidence="3" id="KW-1185">Reference proteome</keyword>
<dbReference type="EMBL" id="JASSZA010000011">
    <property type="protein sequence ID" value="KAK2097255.1"/>
    <property type="molecule type" value="Genomic_DNA"/>
</dbReference>
<evidence type="ECO:0000313" key="3">
    <source>
        <dbReference type="Proteomes" id="UP001266305"/>
    </source>
</evidence>
<gene>
    <name evidence="2" type="ORF">P7K49_022706</name>
</gene>
<name>A0ABQ9UKE8_SAGOE</name>
<comment type="caution">
    <text evidence="2">The sequence shown here is derived from an EMBL/GenBank/DDBJ whole genome shotgun (WGS) entry which is preliminary data.</text>
</comment>
<feature type="compositionally biased region" description="Basic and acidic residues" evidence="1">
    <location>
        <begin position="134"/>
        <end position="150"/>
    </location>
</feature>
<feature type="region of interest" description="Disordered" evidence="1">
    <location>
        <begin position="87"/>
        <end position="112"/>
    </location>
</feature>
<feature type="compositionally biased region" description="Basic and acidic residues" evidence="1">
    <location>
        <begin position="164"/>
        <end position="174"/>
    </location>
</feature>
<feature type="region of interest" description="Disordered" evidence="1">
    <location>
        <begin position="134"/>
        <end position="192"/>
    </location>
</feature>
<sequence>MLETPGRNSQGPSCILLFYRFTCQLESFPQSLAQAPSADPSTVVGTQNPRDHPNARGQRPSLTRHGGRIPLGLEATGLGQERVVHPTGGGEVSGEPAQAARRPQRTARQRGCSPERVGLLHHLHLRGTCWRGPYGERDSERGGRGAERARGLGMRAARPLTTRGKPEEQQEARQPRRHRALAAARSRGLAVT</sequence>
<reference evidence="2 3" key="1">
    <citation type="submission" date="2023-05" db="EMBL/GenBank/DDBJ databases">
        <title>B98-5 Cell Line De Novo Hybrid Assembly: An Optical Mapping Approach.</title>
        <authorList>
            <person name="Kananen K."/>
            <person name="Auerbach J.A."/>
            <person name="Kautto E."/>
            <person name="Blachly J.S."/>
        </authorList>
    </citation>
    <scope>NUCLEOTIDE SEQUENCE [LARGE SCALE GENOMIC DNA]</scope>
    <source>
        <strain evidence="2">B95-8</strain>
        <tissue evidence="2">Cell line</tissue>
    </source>
</reference>
<organism evidence="2 3">
    <name type="scientific">Saguinus oedipus</name>
    <name type="common">Cotton-top tamarin</name>
    <name type="synonym">Oedipomidas oedipus</name>
    <dbReference type="NCBI Taxonomy" id="9490"/>
    <lineage>
        <taxon>Eukaryota</taxon>
        <taxon>Metazoa</taxon>
        <taxon>Chordata</taxon>
        <taxon>Craniata</taxon>
        <taxon>Vertebrata</taxon>
        <taxon>Euteleostomi</taxon>
        <taxon>Mammalia</taxon>
        <taxon>Eutheria</taxon>
        <taxon>Euarchontoglires</taxon>
        <taxon>Primates</taxon>
        <taxon>Haplorrhini</taxon>
        <taxon>Platyrrhini</taxon>
        <taxon>Cebidae</taxon>
        <taxon>Callitrichinae</taxon>
        <taxon>Saguinus</taxon>
    </lineage>
</organism>
<protein>
    <submittedName>
        <fullName evidence="2">Uncharacterized protein</fullName>
    </submittedName>
</protein>
<feature type="region of interest" description="Disordered" evidence="1">
    <location>
        <begin position="32"/>
        <end position="75"/>
    </location>
</feature>
<evidence type="ECO:0000256" key="1">
    <source>
        <dbReference type="SAM" id="MobiDB-lite"/>
    </source>
</evidence>
<accession>A0ABQ9UKE8</accession>
<proteinExistence type="predicted"/>
<feature type="compositionally biased region" description="Polar residues" evidence="1">
    <location>
        <begin position="32"/>
        <end position="48"/>
    </location>
</feature>
<evidence type="ECO:0000313" key="2">
    <source>
        <dbReference type="EMBL" id="KAK2097255.1"/>
    </source>
</evidence>
<feature type="compositionally biased region" description="Low complexity" evidence="1">
    <location>
        <begin position="181"/>
        <end position="192"/>
    </location>
</feature>
<dbReference type="Proteomes" id="UP001266305">
    <property type="component" value="Unassembled WGS sequence"/>
</dbReference>